<dbReference type="NCBIfam" id="TIGR00722">
    <property type="entry name" value="ttdA_fumA_fumB"/>
    <property type="match status" value="1"/>
</dbReference>
<evidence type="ECO:0000259" key="7">
    <source>
        <dbReference type="Pfam" id="PF05681"/>
    </source>
</evidence>
<evidence type="ECO:0000256" key="4">
    <source>
        <dbReference type="ARBA" id="ARBA00023004"/>
    </source>
</evidence>
<evidence type="ECO:0000256" key="1">
    <source>
        <dbReference type="ARBA" id="ARBA00008876"/>
    </source>
</evidence>
<dbReference type="AlphaFoldDB" id="X1PTS5"/>
<dbReference type="Pfam" id="PF05681">
    <property type="entry name" value="Fumerase"/>
    <property type="match status" value="1"/>
</dbReference>
<dbReference type="PANTHER" id="PTHR30389">
    <property type="entry name" value="FUMARATE HYDRATASE-RELATED"/>
    <property type="match status" value="1"/>
</dbReference>
<gene>
    <name evidence="8" type="ORF">S06H3_52206</name>
</gene>
<proteinExistence type="inferred from homology"/>
<dbReference type="InterPro" id="IPR051208">
    <property type="entry name" value="Class-I_Fumarase/Tartrate_DH"/>
</dbReference>
<keyword evidence="3" id="KW-0479">Metal-binding</keyword>
<reference evidence="8" key="1">
    <citation type="journal article" date="2014" name="Front. Microbiol.">
        <title>High frequency of phylogenetically diverse reductive dehalogenase-homologous genes in deep subseafloor sedimentary metagenomes.</title>
        <authorList>
            <person name="Kawai M."/>
            <person name="Futagami T."/>
            <person name="Toyoda A."/>
            <person name="Takaki Y."/>
            <person name="Nishi S."/>
            <person name="Hori S."/>
            <person name="Arai W."/>
            <person name="Tsubouchi T."/>
            <person name="Morono Y."/>
            <person name="Uchiyama I."/>
            <person name="Ito T."/>
            <person name="Fujiyama A."/>
            <person name="Inagaki F."/>
            <person name="Takami H."/>
        </authorList>
    </citation>
    <scope>NUCLEOTIDE SEQUENCE</scope>
    <source>
        <strain evidence="8">Expedition CK06-06</strain>
    </source>
</reference>
<comment type="caution">
    <text evidence="8">The sequence shown here is derived from an EMBL/GenBank/DDBJ whole genome shotgun (WGS) entry which is preliminary data.</text>
</comment>
<dbReference type="EMBL" id="BARV01033186">
    <property type="protein sequence ID" value="GAI42480.1"/>
    <property type="molecule type" value="Genomic_DNA"/>
</dbReference>
<sequence length="169" mass="17926">RPFSARVNTKDNTPAVIYTDIVPGDRLRIIALPKGGGAENMIRLAMLTPARGRQGVIDFVVNAVDEAGSNPCPPVIVGVGIGGTAERTLMLAKRALLRKVGEPNPDAEVAELEKEILKRVNDLGIGPMGYGGRVTALAVHVEVFPAHIASMPVAVNLQCHSARHKEAIL</sequence>
<keyword evidence="6" id="KW-0456">Lyase</keyword>
<evidence type="ECO:0000256" key="2">
    <source>
        <dbReference type="ARBA" id="ARBA00022485"/>
    </source>
</evidence>
<protein>
    <recommendedName>
        <fullName evidence="7">Fe-S hydro-lyase tartrate dehydratase alpha-type catalytic domain-containing protein</fullName>
    </recommendedName>
</protein>
<feature type="non-terminal residue" evidence="8">
    <location>
        <position position="1"/>
    </location>
</feature>
<keyword evidence="4" id="KW-0408">Iron</keyword>
<keyword evidence="5" id="KW-0411">Iron-sulfur</keyword>
<evidence type="ECO:0000256" key="6">
    <source>
        <dbReference type="ARBA" id="ARBA00023239"/>
    </source>
</evidence>
<dbReference type="GO" id="GO:0046872">
    <property type="term" value="F:metal ion binding"/>
    <property type="evidence" value="ECO:0007669"/>
    <property type="project" value="UniProtKB-KW"/>
</dbReference>
<accession>X1PTS5</accession>
<name>X1PTS5_9ZZZZ</name>
<dbReference type="InterPro" id="IPR004646">
    <property type="entry name" value="Fe-S_hydro-lyase_TtdA-typ_cat"/>
</dbReference>
<keyword evidence="2" id="KW-0004">4Fe-4S</keyword>
<comment type="similarity">
    <text evidence="1">Belongs to the class-I fumarase family.</text>
</comment>
<dbReference type="GO" id="GO:0016829">
    <property type="term" value="F:lyase activity"/>
    <property type="evidence" value="ECO:0007669"/>
    <property type="project" value="UniProtKB-KW"/>
</dbReference>
<organism evidence="8">
    <name type="scientific">marine sediment metagenome</name>
    <dbReference type="NCBI Taxonomy" id="412755"/>
    <lineage>
        <taxon>unclassified sequences</taxon>
        <taxon>metagenomes</taxon>
        <taxon>ecological metagenomes</taxon>
    </lineage>
</organism>
<feature type="domain" description="Fe-S hydro-lyase tartrate dehydratase alpha-type catalytic" evidence="7">
    <location>
        <begin position="2"/>
        <end position="167"/>
    </location>
</feature>
<dbReference type="GO" id="GO:0051539">
    <property type="term" value="F:4 iron, 4 sulfur cluster binding"/>
    <property type="evidence" value="ECO:0007669"/>
    <property type="project" value="UniProtKB-KW"/>
</dbReference>
<evidence type="ECO:0000313" key="8">
    <source>
        <dbReference type="EMBL" id="GAI42480.1"/>
    </source>
</evidence>
<evidence type="ECO:0000256" key="3">
    <source>
        <dbReference type="ARBA" id="ARBA00022723"/>
    </source>
</evidence>
<evidence type="ECO:0000256" key="5">
    <source>
        <dbReference type="ARBA" id="ARBA00023014"/>
    </source>
</evidence>
<dbReference type="PANTHER" id="PTHR30389:SF17">
    <property type="entry name" value="L(+)-TARTRATE DEHYDRATASE SUBUNIT ALPHA-RELATED"/>
    <property type="match status" value="1"/>
</dbReference>